<dbReference type="InterPro" id="IPR052059">
    <property type="entry name" value="CR_Ser/Thr_kinase"/>
</dbReference>
<dbReference type="GO" id="GO:0004672">
    <property type="term" value="F:protein kinase activity"/>
    <property type="evidence" value="ECO:0007669"/>
    <property type="project" value="InterPro"/>
</dbReference>
<dbReference type="InterPro" id="IPR011009">
    <property type="entry name" value="Kinase-like_dom_sf"/>
</dbReference>
<evidence type="ECO:0000256" key="4">
    <source>
        <dbReference type="ARBA" id="ARBA00022840"/>
    </source>
</evidence>
<organism evidence="6 7">
    <name type="scientific">Lithospermum erythrorhizon</name>
    <name type="common">Purple gromwell</name>
    <name type="synonym">Lithospermum officinale var. erythrorhizon</name>
    <dbReference type="NCBI Taxonomy" id="34254"/>
    <lineage>
        <taxon>Eukaryota</taxon>
        <taxon>Viridiplantae</taxon>
        <taxon>Streptophyta</taxon>
        <taxon>Embryophyta</taxon>
        <taxon>Tracheophyta</taxon>
        <taxon>Spermatophyta</taxon>
        <taxon>Magnoliopsida</taxon>
        <taxon>eudicotyledons</taxon>
        <taxon>Gunneridae</taxon>
        <taxon>Pentapetalae</taxon>
        <taxon>asterids</taxon>
        <taxon>lamiids</taxon>
        <taxon>Boraginales</taxon>
        <taxon>Boraginaceae</taxon>
        <taxon>Boraginoideae</taxon>
        <taxon>Lithospermeae</taxon>
        <taxon>Lithospermum</taxon>
    </lineage>
</organism>
<evidence type="ECO:0000256" key="2">
    <source>
        <dbReference type="ARBA" id="ARBA00022741"/>
    </source>
</evidence>
<evidence type="ECO:0000259" key="5">
    <source>
        <dbReference type="PROSITE" id="PS50011"/>
    </source>
</evidence>
<sequence length="200" mass="21954">MVKGLAYLHYGVQPAIIHRDIKAHNIVLDEFFEAKLADFGLTRFSPDGVTHLSSSVAGTIGYVSPEYALYGQVIQKSDVYSFGIVMAVNNDKEPIILSDWAWSLAVENMTLDVVDGTMPHLGPPQVLEKYVLVSHPQVYVRPTMDQVVKLLDTGTPIPFIPERHVSLIADFLHPFAESLSSFASGGYLSANTSATLIIHN</sequence>
<keyword evidence="2" id="KW-0547">Nucleotide-binding</keyword>
<dbReference type="PANTHER" id="PTHR47973">
    <property type="entry name" value="CYSTEINE-RICH RECEPTOR-LIKE PROTEIN KINASE 3"/>
    <property type="match status" value="1"/>
</dbReference>
<name>A0AAV3PT54_LITER</name>
<keyword evidence="4" id="KW-0067">ATP-binding</keyword>
<reference evidence="6 7" key="1">
    <citation type="submission" date="2024-01" db="EMBL/GenBank/DDBJ databases">
        <title>The complete chloroplast genome sequence of Lithospermum erythrorhizon: insights into the phylogenetic relationship among Boraginaceae species and the maternal lineages of purple gromwells.</title>
        <authorList>
            <person name="Okada T."/>
            <person name="Watanabe K."/>
        </authorList>
    </citation>
    <scope>NUCLEOTIDE SEQUENCE [LARGE SCALE GENOMIC DNA]</scope>
</reference>
<protein>
    <recommendedName>
        <fullName evidence="5">Protein kinase domain-containing protein</fullName>
    </recommendedName>
</protein>
<dbReference type="InterPro" id="IPR000719">
    <property type="entry name" value="Prot_kinase_dom"/>
</dbReference>
<dbReference type="Proteomes" id="UP001454036">
    <property type="component" value="Unassembled WGS sequence"/>
</dbReference>
<accession>A0AAV3PT54</accession>
<dbReference type="AlphaFoldDB" id="A0AAV3PT54"/>
<proteinExistence type="predicted"/>
<keyword evidence="7" id="KW-1185">Reference proteome</keyword>
<comment type="caution">
    <text evidence="6">The sequence shown here is derived from an EMBL/GenBank/DDBJ whole genome shotgun (WGS) entry which is preliminary data.</text>
</comment>
<dbReference type="SUPFAM" id="SSF56112">
    <property type="entry name" value="Protein kinase-like (PK-like)"/>
    <property type="match status" value="1"/>
</dbReference>
<evidence type="ECO:0000313" key="7">
    <source>
        <dbReference type="Proteomes" id="UP001454036"/>
    </source>
</evidence>
<evidence type="ECO:0000313" key="6">
    <source>
        <dbReference type="EMBL" id="GAA0153102.1"/>
    </source>
</evidence>
<evidence type="ECO:0000256" key="1">
    <source>
        <dbReference type="ARBA" id="ARBA00022679"/>
    </source>
</evidence>
<dbReference type="Gene3D" id="1.10.510.10">
    <property type="entry name" value="Transferase(Phosphotransferase) domain 1"/>
    <property type="match status" value="1"/>
</dbReference>
<keyword evidence="3" id="KW-0418">Kinase</keyword>
<dbReference type="EMBL" id="BAABME010018238">
    <property type="protein sequence ID" value="GAA0153102.1"/>
    <property type="molecule type" value="Genomic_DNA"/>
</dbReference>
<dbReference type="GO" id="GO:0005524">
    <property type="term" value="F:ATP binding"/>
    <property type="evidence" value="ECO:0007669"/>
    <property type="project" value="UniProtKB-KW"/>
</dbReference>
<gene>
    <name evidence="6" type="ORF">LIER_37625</name>
</gene>
<dbReference type="PROSITE" id="PS00108">
    <property type="entry name" value="PROTEIN_KINASE_ST"/>
    <property type="match status" value="1"/>
</dbReference>
<dbReference type="PROSITE" id="PS50011">
    <property type="entry name" value="PROTEIN_KINASE_DOM"/>
    <property type="match status" value="1"/>
</dbReference>
<dbReference type="InterPro" id="IPR008271">
    <property type="entry name" value="Ser/Thr_kinase_AS"/>
</dbReference>
<dbReference type="Pfam" id="PF00069">
    <property type="entry name" value="Pkinase"/>
    <property type="match status" value="1"/>
</dbReference>
<feature type="domain" description="Protein kinase" evidence="5">
    <location>
        <begin position="1"/>
        <end position="160"/>
    </location>
</feature>
<keyword evidence="1" id="KW-0808">Transferase</keyword>
<evidence type="ECO:0000256" key="3">
    <source>
        <dbReference type="ARBA" id="ARBA00022777"/>
    </source>
</evidence>